<dbReference type="VEuPathDB" id="FungiDB:CLCR_00530"/>
<feature type="compositionally biased region" description="Low complexity" evidence="1">
    <location>
        <begin position="36"/>
        <end position="49"/>
    </location>
</feature>
<feature type="region of interest" description="Disordered" evidence="1">
    <location>
        <begin position="1"/>
        <end position="103"/>
    </location>
</feature>
<dbReference type="EMBL" id="LGRB01000017">
    <property type="protein sequence ID" value="OCT45972.1"/>
    <property type="molecule type" value="Genomic_DNA"/>
</dbReference>
<accession>A0A1C1CBY9</accession>
<proteinExistence type="predicted"/>
<dbReference type="VEuPathDB" id="FungiDB:G647_10038"/>
<comment type="caution">
    <text evidence="2">The sequence shown here is derived from an EMBL/GenBank/DDBJ whole genome shotgun (WGS) entry which is preliminary data.</text>
</comment>
<sequence length="103" mass="11059">MFLKQYNYKPRSNSQSSQGSGGSSGSPPPKEEPKTTESNNKAAGNAAAAGRRRRRQSSASDKFAGLTAMKRSSQDERKASWTEQKAGTGILGGMWQNFTKGSN</sequence>
<dbReference type="Proteomes" id="UP000094526">
    <property type="component" value="Unassembled WGS sequence"/>
</dbReference>
<organism evidence="2 3">
    <name type="scientific">Cladophialophora carrionii</name>
    <dbReference type="NCBI Taxonomy" id="86049"/>
    <lineage>
        <taxon>Eukaryota</taxon>
        <taxon>Fungi</taxon>
        <taxon>Dikarya</taxon>
        <taxon>Ascomycota</taxon>
        <taxon>Pezizomycotina</taxon>
        <taxon>Eurotiomycetes</taxon>
        <taxon>Chaetothyriomycetidae</taxon>
        <taxon>Chaetothyriales</taxon>
        <taxon>Herpotrichiellaceae</taxon>
        <taxon>Cladophialophora</taxon>
    </lineage>
</organism>
<evidence type="ECO:0000256" key="1">
    <source>
        <dbReference type="SAM" id="MobiDB-lite"/>
    </source>
</evidence>
<gene>
    <name evidence="2" type="ORF">CLCR_00530</name>
</gene>
<dbReference type="OrthoDB" id="4158609at2759"/>
<evidence type="ECO:0000313" key="3">
    <source>
        <dbReference type="Proteomes" id="UP000094526"/>
    </source>
</evidence>
<dbReference type="AlphaFoldDB" id="A0A1C1CBY9"/>
<name>A0A1C1CBY9_9EURO</name>
<reference evidence="3" key="1">
    <citation type="submission" date="2015-07" db="EMBL/GenBank/DDBJ databases">
        <authorList>
            <person name="Teixeira M.M."/>
            <person name="Souza R.C."/>
            <person name="Almeida L.G."/>
            <person name="Vicente V.A."/>
            <person name="de Hoog S."/>
            <person name="Bocca A.L."/>
            <person name="de Almeida S.R."/>
            <person name="Vasconcelos A.T."/>
            <person name="Felipe M.S."/>
        </authorList>
    </citation>
    <scope>NUCLEOTIDE SEQUENCE [LARGE SCALE GENOMIC DNA]</scope>
    <source>
        <strain evidence="3">KSF</strain>
    </source>
</reference>
<protein>
    <submittedName>
        <fullName evidence="2">Uncharacterized protein</fullName>
    </submittedName>
</protein>
<evidence type="ECO:0000313" key="2">
    <source>
        <dbReference type="EMBL" id="OCT45972.1"/>
    </source>
</evidence>
<keyword evidence="3" id="KW-1185">Reference proteome</keyword>